<accession>A0A6H5GZ51</accession>
<dbReference type="Gene3D" id="1.25.10.10">
    <property type="entry name" value="Leucine-rich Repeat Variant"/>
    <property type="match status" value="1"/>
</dbReference>
<keyword evidence="2" id="KW-1185">Reference proteome</keyword>
<name>A0A6H5GZ51_9HEMI</name>
<dbReference type="PANTHER" id="PTHR21356">
    <property type="entry name" value="ARMADILLO REPEAT CONTAINING 2"/>
    <property type="match status" value="1"/>
</dbReference>
<gene>
    <name evidence="1" type="ORF">NTEN_LOCUS11966</name>
</gene>
<evidence type="ECO:0000313" key="2">
    <source>
        <dbReference type="Proteomes" id="UP000479000"/>
    </source>
</evidence>
<dbReference type="EMBL" id="CADCXU010017671">
    <property type="protein sequence ID" value="CAB0006489.1"/>
    <property type="molecule type" value="Genomic_DNA"/>
</dbReference>
<dbReference type="SUPFAM" id="SSF48371">
    <property type="entry name" value="ARM repeat"/>
    <property type="match status" value="1"/>
</dbReference>
<protein>
    <recommendedName>
        <fullName evidence="3">Armadillo repeat-containing domain-containing protein</fullName>
    </recommendedName>
</protein>
<organism evidence="1 2">
    <name type="scientific">Nesidiocoris tenuis</name>
    <dbReference type="NCBI Taxonomy" id="355587"/>
    <lineage>
        <taxon>Eukaryota</taxon>
        <taxon>Metazoa</taxon>
        <taxon>Ecdysozoa</taxon>
        <taxon>Arthropoda</taxon>
        <taxon>Hexapoda</taxon>
        <taxon>Insecta</taxon>
        <taxon>Pterygota</taxon>
        <taxon>Neoptera</taxon>
        <taxon>Paraneoptera</taxon>
        <taxon>Hemiptera</taxon>
        <taxon>Heteroptera</taxon>
        <taxon>Panheteroptera</taxon>
        <taxon>Cimicomorpha</taxon>
        <taxon>Miridae</taxon>
        <taxon>Dicyphina</taxon>
        <taxon>Nesidiocoris</taxon>
    </lineage>
</organism>
<dbReference type="PANTHER" id="PTHR21356:SF1">
    <property type="entry name" value="ARMADILLO REPEAT-CONTAINING PROTEIN 2"/>
    <property type="match status" value="1"/>
</dbReference>
<dbReference type="AlphaFoldDB" id="A0A6H5GZ51"/>
<evidence type="ECO:0000313" key="1">
    <source>
        <dbReference type="EMBL" id="CAB0006489.1"/>
    </source>
</evidence>
<dbReference type="InterPro" id="IPR038905">
    <property type="entry name" value="ARMC2"/>
</dbReference>
<dbReference type="InterPro" id="IPR016024">
    <property type="entry name" value="ARM-type_fold"/>
</dbReference>
<reference evidence="1 2" key="1">
    <citation type="submission" date="2020-02" db="EMBL/GenBank/DDBJ databases">
        <authorList>
            <person name="Ferguson B K."/>
        </authorList>
    </citation>
    <scope>NUCLEOTIDE SEQUENCE [LARGE SCALE GENOMIC DNA]</scope>
</reference>
<dbReference type="GO" id="GO:0044782">
    <property type="term" value="P:cilium organization"/>
    <property type="evidence" value="ECO:0007669"/>
    <property type="project" value="TreeGrafter"/>
</dbReference>
<dbReference type="InterPro" id="IPR011989">
    <property type="entry name" value="ARM-like"/>
</dbReference>
<evidence type="ECO:0008006" key="3">
    <source>
        <dbReference type="Google" id="ProtNLM"/>
    </source>
</evidence>
<proteinExistence type="predicted"/>
<sequence length="527" mass="59854">MEGYNWPRRVTIDHGGLQLTINRPWNVTSFPWRQSKCSVKGALAWQHFEFKKTRKNMARKNSKLEEIIRSEHLSGRQCSHSYVNRNHGTVGIGFNKTKEWTQIRIKAVPEEVEIEPPSDAWIQQNILRETHSSPQERTEFSGPSKLRSLSSLYREKPGSISSARNKNYQRRKSNYRILDFFIEPNTYSSNRFDFSRFFKKSLVIAMVIRMAPLASIPQLVDCLSHSNKELVFTTTGVLVNLMADWDKRLALKEVDGVQKLINVLKNCDGDWKLASLICQALWNFCIDSTHLYKALGVQPTNSLLTVLVDLLESKNLIALVISTRKLTASGPEKFRRYSKLAIPGDFTLKKSGNPSEVHRSADDSWKGESKGWKFWERQRHIVAFLAFLGFFNVYALRVNLSVGIVAMTSSVVSENGTVLQVNTIKLVKTRSRGKNFTVTQISTVQLRSIVKSYGLSRRVSRDRRAGRKGEGHAWRLRPNDRDSALTVRFRSSSGGQDQLAIGCRSVGSNIDNFSDSPLVVLLTIISN</sequence>
<dbReference type="Proteomes" id="UP000479000">
    <property type="component" value="Unassembled WGS sequence"/>
</dbReference>
<dbReference type="OrthoDB" id="247006at2759"/>